<keyword evidence="2" id="KW-1185">Reference proteome</keyword>
<dbReference type="RefSeq" id="WP_146021178.1">
    <property type="nucleotide sequence ID" value="NZ_CP072027.1"/>
</dbReference>
<evidence type="ECO:0000313" key="1">
    <source>
        <dbReference type="EMBL" id="MCL6655890.1"/>
    </source>
</evidence>
<dbReference type="SUPFAM" id="SSF56024">
    <property type="entry name" value="Phospholipase D/nuclease"/>
    <property type="match status" value="1"/>
</dbReference>
<proteinExistence type="predicted"/>
<dbReference type="EMBL" id="JAMGSI010000001">
    <property type="protein sequence ID" value="MCL6655890.1"/>
    <property type="molecule type" value="Genomic_DNA"/>
</dbReference>
<evidence type="ECO:0008006" key="3">
    <source>
        <dbReference type="Google" id="ProtNLM"/>
    </source>
</evidence>
<organism evidence="1 2">
    <name type="scientific">Akkermansia massiliensis</name>
    <dbReference type="NCBI Taxonomy" id="2927224"/>
    <lineage>
        <taxon>Bacteria</taxon>
        <taxon>Pseudomonadati</taxon>
        <taxon>Verrucomicrobiota</taxon>
        <taxon>Verrucomicrobiia</taxon>
        <taxon>Verrucomicrobiales</taxon>
        <taxon>Akkermansiaceae</taxon>
        <taxon>Akkermansia</taxon>
    </lineage>
</organism>
<gene>
    <name evidence="1" type="ORF">M8N44_00975</name>
</gene>
<sequence length="157" mass="17911">MSIFYKNDFVKKIEEDSPEWIDNISREHACIIIQEIIRASVNYVYIQCSKLASDIYGTKETKDLIVDAMNRGVKIRIAVRSSVPEARDCYDILNLKGGAEVHLLCKCSNNDFCISDNKRFRYETDAENRHAKVCANDPEMVENLKCIFDAGFGKCSV</sequence>
<protein>
    <recommendedName>
        <fullName evidence="3">Phospholipase D-like domain-containing protein</fullName>
    </recommendedName>
</protein>
<comment type="caution">
    <text evidence="1">The sequence shown here is derived from an EMBL/GenBank/DDBJ whole genome shotgun (WGS) entry which is preliminary data.</text>
</comment>
<evidence type="ECO:0000313" key="2">
    <source>
        <dbReference type="Proteomes" id="UP001202031"/>
    </source>
</evidence>
<dbReference type="Gene3D" id="3.30.870.10">
    <property type="entry name" value="Endonuclease Chain A"/>
    <property type="match status" value="1"/>
</dbReference>
<dbReference type="Proteomes" id="UP001202031">
    <property type="component" value="Unassembled WGS sequence"/>
</dbReference>
<accession>A0ABT0R445</accession>
<dbReference type="GeneID" id="84022410"/>
<name>A0ABT0R445_9BACT</name>
<reference evidence="1 2" key="1">
    <citation type="submission" date="2022-03" db="EMBL/GenBank/DDBJ databases">
        <title>Taxonomic description of new species and reclassification of some bacterial strains.</title>
        <authorList>
            <person name="Ndongo S."/>
        </authorList>
    </citation>
    <scope>NUCLEOTIDE SEQUENCE [LARGE SCALE GENOMIC DNA]</scope>
    <source>
        <strain evidence="1 2">Marseille-P6666</strain>
    </source>
</reference>